<organism evidence="1 2">
    <name type="scientific">Gluconobacter potus</name>
    <dbReference type="NCBI Taxonomy" id="2724927"/>
    <lineage>
        <taxon>Bacteria</taxon>
        <taxon>Pseudomonadati</taxon>
        <taxon>Pseudomonadota</taxon>
        <taxon>Alphaproteobacteria</taxon>
        <taxon>Acetobacterales</taxon>
        <taxon>Acetobacteraceae</taxon>
        <taxon>Gluconobacter</taxon>
    </lineage>
</organism>
<protein>
    <submittedName>
        <fullName evidence="1">Uncharacterized protein</fullName>
    </submittedName>
</protein>
<gene>
    <name evidence="1" type="ORF">AD929_14160</name>
</gene>
<evidence type="ECO:0000313" key="2">
    <source>
        <dbReference type="Proteomes" id="UP000075573"/>
    </source>
</evidence>
<evidence type="ECO:0000313" key="1">
    <source>
        <dbReference type="EMBL" id="KXU99885.1"/>
    </source>
</evidence>
<dbReference type="AlphaFoldDB" id="A0A149QRD9"/>
<dbReference type="PATRIC" id="fig|442.7.peg.982"/>
<sequence length="96" mass="10865">MRAQLAVSLQDLQRLEDACLKACPDEKATFLQDFDRITQVLGQLVQCCEQLSHEGSVRDVEVQRSIVDRLTFAELRQRLLADVVQVSPDAGDVEFF</sequence>
<proteinExistence type="predicted"/>
<dbReference type="Proteomes" id="UP000075573">
    <property type="component" value="Unassembled WGS sequence"/>
</dbReference>
<dbReference type="EMBL" id="LHZB01000119">
    <property type="protein sequence ID" value="KXU99885.1"/>
    <property type="molecule type" value="Genomic_DNA"/>
</dbReference>
<name>A0A149QRD9_9PROT</name>
<reference evidence="1 2" key="1">
    <citation type="submission" date="2015-06" db="EMBL/GenBank/DDBJ databases">
        <title>Improved classification and identification of acetic acid bacteria using matrix-assisted laser desorption/ionization time-of-flight mass spectrometry; Gluconobacter nephelii and Gluconobacter uchimurae are later heterotypic synonyms of Gluconobacter japonicus and Gluconobacter oxydans, respectively.</title>
        <authorList>
            <person name="Li L."/>
            <person name="Cleenwerck I."/>
            <person name="De Vuyst L."/>
            <person name="Vandamme P."/>
        </authorList>
    </citation>
    <scope>NUCLEOTIDE SEQUENCE [LARGE SCALE GENOMIC DNA]</scope>
    <source>
        <strain evidence="1 2">LMG 1764</strain>
    </source>
</reference>
<accession>A0A149QRD9</accession>
<comment type="caution">
    <text evidence="1">The sequence shown here is derived from an EMBL/GenBank/DDBJ whole genome shotgun (WGS) entry which is preliminary data.</text>
</comment>